<dbReference type="Proteomes" id="UP000011991">
    <property type="component" value="Unassembled WGS sequence"/>
</dbReference>
<gene>
    <name evidence="5" type="ORF">RMSM_03478</name>
</gene>
<dbReference type="InterPro" id="IPR009003">
    <property type="entry name" value="Peptidase_S1_PA"/>
</dbReference>
<protein>
    <recommendedName>
        <fullName evidence="4">PDZ domain-containing protein</fullName>
    </recommendedName>
</protein>
<evidence type="ECO:0000259" key="4">
    <source>
        <dbReference type="Pfam" id="PF13180"/>
    </source>
</evidence>
<sequence length="430" mass="45807">MVINSFGGAVWRLHFSHSCCTSYNKAAIESTAENASLKQFVRNSGSHHRLRSLSEELPLNSTVALTPPASNVPKFGIVPKLGSAPKFGAKGMAIFLILLCLAPAVPSAEAQDTSATSSGTLVSVPNSLQGLLRRGGTPASLEQMRLLERQQQQVSKLARDCTVSVQIGAAQGCGVIITDTGYILTAAHVAMRPHKSAVIRLSNGRTVMATTLGMNRSVDAGLIKINDGQNEGQPWPHATLGTSDKLVPGMWCVATGHPGGFDRDRGPVTRVGRILTVRPDAIVTDCALIGGDSGGPLFDIEGRLIAVHSRIGNDVADNLHIPVDHYDISWKRLAASEAWGVLPGFRPVLGVSGNQSESVARVREVKKGSPAEDAGLLVDDVVERFGDVKVTDFGSLIKAVADTMPGERVEVWVNRNDQRVRVVVEIGRED</sequence>
<dbReference type="EMBL" id="ANOG01000501">
    <property type="protein sequence ID" value="EMI19597.1"/>
    <property type="molecule type" value="Genomic_DNA"/>
</dbReference>
<keyword evidence="2" id="KW-0645">Protease</keyword>
<reference evidence="5 6" key="1">
    <citation type="journal article" date="2013" name="Mar. Genomics">
        <title>Expression of sulfatases in Rhodopirellula baltica and the diversity of sulfatases in the genus Rhodopirellula.</title>
        <authorList>
            <person name="Wegner C.E."/>
            <person name="Richter-Heitmann T."/>
            <person name="Klindworth A."/>
            <person name="Klockow C."/>
            <person name="Richter M."/>
            <person name="Achstetter T."/>
            <person name="Glockner F.O."/>
            <person name="Harder J."/>
        </authorList>
    </citation>
    <scope>NUCLEOTIDE SEQUENCE [LARGE SCALE GENOMIC DNA]</scope>
    <source>
        <strain evidence="5 6">SM1</strain>
    </source>
</reference>
<dbReference type="InterPro" id="IPR001940">
    <property type="entry name" value="Peptidase_S1C"/>
</dbReference>
<keyword evidence="6" id="KW-1185">Reference proteome</keyword>
<feature type="domain" description="PDZ" evidence="4">
    <location>
        <begin position="347"/>
        <end position="425"/>
    </location>
</feature>
<dbReference type="PANTHER" id="PTHR22939:SF129">
    <property type="entry name" value="SERINE PROTEASE HTRA2, MITOCHONDRIAL"/>
    <property type="match status" value="1"/>
</dbReference>
<dbReference type="PATRIC" id="fig|1265738.3.peg.3475"/>
<evidence type="ECO:0000313" key="5">
    <source>
        <dbReference type="EMBL" id="EMI19597.1"/>
    </source>
</evidence>
<dbReference type="InterPro" id="IPR001478">
    <property type="entry name" value="PDZ"/>
</dbReference>
<dbReference type="SUPFAM" id="SSF50156">
    <property type="entry name" value="PDZ domain-like"/>
    <property type="match status" value="1"/>
</dbReference>
<proteinExistence type="inferred from homology"/>
<dbReference type="GO" id="GO:0006508">
    <property type="term" value="P:proteolysis"/>
    <property type="evidence" value="ECO:0007669"/>
    <property type="project" value="UniProtKB-KW"/>
</dbReference>
<dbReference type="PRINTS" id="PR00834">
    <property type="entry name" value="PROTEASES2C"/>
</dbReference>
<evidence type="ECO:0000256" key="1">
    <source>
        <dbReference type="ARBA" id="ARBA00010541"/>
    </source>
</evidence>
<dbReference type="SUPFAM" id="SSF50494">
    <property type="entry name" value="Trypsin-like serine proteases"/>
    <property type="match status" value="1"/>
</dbReference>
<name>M5RW21_9BACT</name>
<evidence type="ECO:0000256" key="2">
    <source>
        <dbReference type="ARBA" id="ARBA00022670"/>
    </source>
</evidence>
<keyword evidence="3" id="KW-0378">Hydrolase</keyword>
<evidence type="ECO:0000313" key="6">
    <source>
        <dbReference type="Proteomes" id="UP000011991"/>
    </source>
</evidence>
<dbReference type="PANTHER" id="PTHR22939">
    <property type="entry name" value="SERINE PROTEASE FAMILY S1C HTRA-RELATED"/>
    <property type="match status" value="1"/>
</dbReference>
<dbReference type="AlphaFoldDB" id="M5RW21"/>
<evidence type="ECO:0000256" key="3">
    <source>
        <dbReference type="ARBA" id="ARBA00022801"/>
    </source>
</evidence>
<comment type="caution">
    <text evidence="5">The sequence shown here is derived from an EMBL/GenBank/DDBJ whole genome shotgun (WGS) entry which is preliminary data.</text>
</comment>
<organism evidence="5 6">
    <name type="scientific">Rhodopirellula maiorica SM1</name>
    <dbReference type="NCBI Taxonomy" id="1265738"/>
    <lineage>
        <taxon>Bacteria</taxon>
        <taxon>Pseudomonadati</taxon>
        <taxon>Planctomycetota</taxon>
        <taxon>Planctomycetia</taxon>
        <taxon>Pirellulales</taxon>
        <taxon>Pirellulaceae</taxon>
        <taxon>Novipirellula</taxon>
    </lineage>
</organism>
<dbReference type="InterPro" id="IPR036034">
    <property type="entry name" value="PDZ_sf"/>
</dbReference>
<dbReference type="Gene3D" id="2.30.42.10">
    <property type="match status" value="1"/>
</dbReference>
<dbReference type="Pfam" id="PF13365">
    <property type="entry name" value="Trypsin_2"/>
    <property type="match status" value="1"/>
</dbReference>
<accession>M5RW21</accession>
<dbReference type="Gene3D" id="2.40.10.120">
    <property type="match status" value="1"/>
</dbReference>
<dbReference type="GO" id="GO:0004252">
    <property type="term" value="F:serine-type endopeptidase activity"/>
    <property type="evidence" value="ECO:0007669"/>
    <property type="project" value="InterPro"/>
</dbReference>
<comment type="similarity">
    <text evidence="1">Belongs to the peptidase S1C family.</text>
</comment>
<dbReference type="Pfam" id="PF13180">
    <property type="entry name" value="PDZ_2"/>
    <property type="match status" value="1"/>
</dbReference>